<dbReference type="GO" id="GO:0103016">
    <property type="term" value="F:tRNA-uridine 2-sulfurtransferase activity"/>
    <property type="evidence" value="ECO:0007669"/>
    <property type="project" value="UniProtKB-EC"/>
</dbReference>
<dbReference type="FunFam" id="2.30.30.280:FF:000001">
    <property type="entry name" value="tRNA-specific 2-thiouridylase MnmA"/>
    <property type="match status" value="1"/>
</dbReference>
<evidence type="ECO:0000256" key="8">
    <source>
        <dbReference type="ARBA" id="ARBA00051542"/>
    </source>
</evidence>
<evidence type="ECO:0000259" key="10">
    <source>
        <dbReference type="Pfam" id="PF20258"/>
    </source>
</evidence>
<feature type="site" description="Interaction with tRNA" evidence="9">
    <location>
        <position position="339"/>
    </location>
</feature>
<feature type="active site" description="Cysteine persulfide intermediate" evidence="9">
    <location>
        <position position="198"/>
    </location>
</feature>
<dbReference type="InterPro" id="IPR046884">
    <property type="entry name" value="MnmA-like_central"/>
</dbReference>
<feature type="binding site" evidence="9">
    <location>
        <position position="123"/>
    </location>
    <ligand>
        <name>ATP</name>
        <dbReference type="ChEBI" id="CHEBI:30616"/>
    </ligand>
</feature>
<feature type="domain" description="tRNA-specific 2-thiouridylase MnmA-like C-terminal" evidence="10">
    <location>
        <begin position="281"/>
        <end position="355"/>
    </location>
</feature>
<evidence type="ECO:0000256" key="6">
    <source>
        <dbReference type="ARBA" id="ARBA00022884"/>
    </source>
</evidence>
<comment type="similarity">
    <text evidence="9">Belongs to the MnmA/TRMU family.</text>
</comment>
<organism evidence="12 13">
    <name type="scientific">Desulfacinum hydrothermale DSM 13146</name>
    <dbReference type="NCBI Taxonomy" id="1121390"/>
    <lineage>
        <taxon>Bacteria</taxon>
        <taxon>Pseudomonadati</taxon>
        <taxon>Thermodesulfobacteriota</taxon>
        <taxon>Syntrophobacteria</taxon>
        <taxon>Syntrophobacterales</taxon>
        <taxon>Syntrophobacteraceae</taxon>
        <taxon>Desulfacinum</taxon>
    </lineage>
</organism>
<dbReference type="NCBIfam" id="NF001138">
    <property type="entry name" value="PRK00143.1"/>
    <property type="match status" value="1"/>
</dbReference>
<dbReference type="EMBL" id="FWXF01000002">
    <property type="protein sequence ID" value="SMC18828.1"/>
    <property type="molecule type" value="Genomic_DNA"/>
</dbReference>
<dbReference type="GO" id="GO:0002143">
    <property type="term" value="P:tRNA wobble position uridine thiolation"/>
    <property type="evidence" value="ECO:0007669"/>
    <property type="project" value="TreeGrafter"/>
</dbReference>
<keyword evidence="6 9" id="KW-0694">RNA-binding</keyword>
<feature type="domain" description="tRNA-specific 2-thiouridylase MnmA-like central" evidence="11">
    <location>
        <begin position="213"/>
        <end position="273"/>
    </location>
</feature>
<keyword evidence="1 9" id="KW-0820">tRNA-binding</keyword>
<sequence>MIIAVALSGGADSLRAAWMLKKAGHRVFALHMRLLPPTEPNMEGAPRPAEAPAVVVELARRLGIPLRVVDLSDDFERRVIRPFVEAYGRGRTPNPCVLCNPSIKFGKLLETARRLGAECLATGHYVRKLDPLQCGGRFGLRRSSDSTKDQSYFLYGLTQQQLEHALFPLADETKAATHAWTVREGFADILAEESQEICFIPSGDYRQFLLDRLGDQAPPAGGPILGPNGEVLGRHKGLFCYTVGQRRGLNLPSTAPWYVTRLDPARNAVWVGRADELLCQEALVRRVNWVSIAPIASPRKALVRVRNQHAPAPARLVPLSATEVRVRFDTPQRAVTPGQAAVFYDDDLLLGGGTIGDRED</sequence>
<dbReference type="GO" id="GO:0005737">
    <property type="term" value="C:cytoplasm"/>
    <property type="evidence" value="ECO:0007669"/>
    <property type="project" value="UniProtKB-SubCell"/>
</dbReference>
<dbReference type="Proteomes" id="UP000192783">
    <property type="component" value="Unassembled WGS sequence"/>
</dbReference>
<dbReference type="EC" id="2.8.1.13" evidence="9"/>
<dbReference type="InterPro" id="IPR023382">
    <property type="entry name" value="MnmA-like_central_sf"/>
</dbReference>
<dbReference type="Pfam" id="PF20258">
    <property type="entry name" value="tRNA_Me_trans_C"/>
    <property type="match status" value="1"/>
</dbReference>
<proteinExistence type="inferred from homology"/>
<keyword evidence="2 9" id="KW-0808">Transferase</keyword>
<dbReference type="AlphaFoldDB" id="A0A1W1X526"/>
<dbReference type="Gene3D" id="2.40.30.10">
    <property type="entry name" value="Translation factors"/>
    <property type="match status" value="1"/>
</dbReference>
<feature type="binding site" evidence="9">
    <location>
        <begin position="6"/>
        <end position="13"/>
    </location>
    <ligand>
        <name>ATP</name>
        <dbReference type="ChEBI" id="CHEBI:30616"/>
    </ligand>
</feature>
<evidence type="ECO:0000256" key="1">
    <source>
        <dbReference type="ARBA" id="ARBA00022555"/>
    </source>
</evidence>
<dbReference type="GO" id="GO:0008168">
    <property type="term" value="F:methyltransferase activity"/>
    <property type="evidence" value="ECO:0007669"/>
    <property type="project" value="UniProtKB-KW"/>
</dbReference>
<feature type="binding site" evidence="9">
    <location>
        <position position="32"/>
    </location>
    <ligand>
        <name>ATP</name>
        <dbReference type="ChEBI" id="CHEBI:30616"/>
    </ligand>
</feature>
<comment type="catalytic activity">
    <reaction evidence="8 9">
        <text>S-sulfanyl-L-cysteinyl-[protein] + uridine(34) in tRNA + AH2 + ATP = 2-thiouridine(34) in tRNA + L-cysteinyl-[protein] + A + AMP + diphosphate + H(+)</text>
        <dbReference type="Rhea" id="RHEA:47032"/>
        <dbReference type="Rhea" id="RHEA-COMP:10131"/>
        <dbReference type="Rhea" id="RHEA-COMP:11726"/>
        <dbReference type="Rhea" id="RHEA-COMP:11727"/>
        <dbReference type="Rhea" id="RHEA-COMP:11728"/>
        <dbReference type="ChEBI" id="CHEBI:13193"/>
        <dbReference type="ChEBI" id="CHEBI:15378"/>
        <dbReference type="ChEBI" id="CHEBI:17499"/>
        <dbReference type="ChEBI" id="CHEBI:29950"/>
        <dbReference type="ChEBI" id="CHEBI:30616"/>
        <dbReference type="ChEBI" id="CHEBI:33019"/>
        <dbReference type="ChEBI" id="CHEBI:61963"/>
        <dbReference type="ChEBI" id="CHEBI:65315"/>
        <dbReference type="ChEBI" id="CHEBI:87170"/>
        <dbReference type="ChEBI" id="CHEBI:456215"/>
        <dbReference type="EC" id="2.8.1.13"/>
    </reaction>
</comment>
<dbReference type="STRING" id="1121390.SAMN02746041_00544"/>
<evidence type="ECO:0000256" key="2">
    <source>
        <dbReference type="ARBA" id="ARBA00022679"/>
    </source>
</evidence>
<keyword evidence="12" id="KW-0489">Methyltransferase</keyword>
<protein>
    <recommendedName>
        <fullName evidence="9">tRNA-specific 2-thiouridylase MnmA</fullName>
        <ecNumber evidence="9">2.8.1.13</ecNumber>
    </recommendedName>
</protein>
<evidence type="ECO:0000256" key="7">
    <source>
        <dbReference type="ARBA" id="ARBA00023157"/>
    </source>
</evidence>
<dbReference type="SUPFAM" id="SSF52402">
    <property type="entry name" value="Adenine nucleotide alpha hydrolases-like"/>
    <property type="match status" value="1"/>
</dbReference>
<dbReference type="Gene3D" id="3.40.50.620">
    <property type="entry name" value="HUPs"/>
    <property type="match status" value="1"/>
</dbReference>
<dbReference type="GO" id="GO:0000049">
    <property type="term" value="F:tRNA binding"/>
    <property type="evidence" value="ECO:0007669"/>
    <property type="project" value="UniProtKB-KW"/>
</dbReference>
<dbReference type="InterPro" id="IPR014729">
    <property type="entry name" value="Rossmann-like_a/b/a_fold"/>
</dbReference>
<dbReference type="PANTHER" id="PTHR11933">
    <property type="entry name" value="TRNA 5-METHYLAMINOMETHYL-2-THIOURIDYLATE -METHYLTRANSFERASE"/>
    <property type="match status" value="1"/>
</dbReference>
<gene>
    <name evidence="9" type="primary">mnmA</name>
    <name evidence="12" type="ORF">SAMN02746041_00544</name>
</gene>
<dbReference type="NCBIfam" id="TIGR00420">
    <property type="entry name" value="trmU"/>
    <property type="match status" value="1"/>
</dbReference>
<dbReference type="HAMAP" id="MF_00144">
    <property type="entry name" value="tRNA_thiouridyl_MnmA"/>
    <property type="match status" value="1"/>
</dbReference>
<feature type="active site" description="Nucleophile" evidence="9">
    <location>
        <position position="99"/>
    </location>
</feature>
<dbReference type="RefSeq" id="WP_170920288.1">
    <property type="nucleotide sequence ID" value="NZ_FWXF01000002.1"/>
</dbReference>
<name>A0A1W1X526_9BACT</name>
<feature type="site" description="Interaction with tRNA" evidence="9">
    <location>
        <position position="124"/>
    </location>
</feature>
<reference evidence="12 13" key="1">
    <citation type="submission" date="2017-04" db="EMBL/GenBank/DDBJ databases">
        <authorList>
            <person name="Afonso C.L."/>
            <person name="Miller P.J."/>
            <person name="Scott M.A."/>
            <person name="Spackman E."/>
            <person name="Goraichik I."/>
            <person name="Dimitrov K.M."/>
            <person name="Suarez D.L."/>
            <person name="Swayne D.E."/>
        </authorList>
    </citation>
    <scope>NUCLEOTIDE SEQUENCE [LARGE SCALE GENOMIC DNA]</scope>
    <source>
        <strain evidence="12 13">DSM 13146</strain>
    </source>
</reference>
<dbReference type="Pfam" id="PF03054">
    <property type="entry name" value="tRNA_Me_trans"/>
    <property type="match status" value="1"/>
</dbReference>
<keyword evidence="4 9" id="KW-0547">Nucleotide-binding</keyword>
<evidence type="ECO:0000313" key="12">
    <source>
        <dbReference type="EMBL" id="SMC18828.1"/>
    </source>
</evidence>
<dbReference type="InterPro" id="IPR004506">
    <property type="entry name" value="MnmA-like"/>
</dbReference>
<keyword evidence="3 9" id="KW-0819">tRNA processing</keyword>
<keyword evidence="13" id="KW-1185">Reference proteome</keyword>
<dbReference type="InterPro" id="IPR046885">
    <property type="entry name" value="MnmA-like_C"/>
</dbReference>
<keyword evidence="9" id="KW-0963">Cytoplasm</keyword>
<keyword evidence="5 9" id="KW-0067">ATP-binding</keyword>
<dbReference type="Pfam" id="PF20259">
    <property type="entry name" value="tRNA_Me_trans_M"/>
    <property type="match status" value="1"/>
</dbReference>
<feature type="region of interest" description="Interaction with tRNA" evidence="9">
    <location>
        <begin position="148"/>
        <end position="150"/>
    </location>
</feature>
<evidence type="ECO:0000256" key="3">
    <source>
        <dbReference type="ARBA" id="ARBA00022694"/>
    </source>
</evidence>
<dbReference type="CDD" id="cd01998">
    <property type="entry name" value="MnmA_TRMU-like"/>
    <property type="match status" value="1"/>
</dbReference>
<dbReference type="GO" id="GO:0005524">
    <property type="term" value="F:ATP binding"/>
    <property type="evidence" value="ECO:0007669"/>
    <property type="project" value="UniProtKB-KW"/>
</dbReference>
<evidence type="ECO:0000256" key="9">
    <source>
        <dbReference type="HAMAP-Rule" id="MF_00144"/>
    </source>
</evidence>
<comment type="function">
    <text evidence="9">Catalyzes the 2-thiolation of uridine at the wobble position (U34) of tRNA, leading to the formation of s(2)U34.</text>
</comment>
<comment type="caution">
    <text evidence="9">Lacks conserved residue(s) required for the propagation of feature annotation.</text>
</comment>
<keyword evidence="7" id="KW-1015">Disulfide bond</keyword>
<dbReference type="Gene3D" id="2.30.30.280">
    <property type="entry name" value="Adenine nucleotide alpha hydrolases-like domains"/>
    <property type="match status" value="1"/>
</dbReference>
<evidence type="ECO:0000259" key="11">
    <source>
        <dbReference type="Pfam" id="PF20259"/>
    </source>
</evidence>
<evidence type="ECO:0000313" key="13">
    <source>
        <dbReference type="Proteomes" id="UP000192783"/>
    </source>
</evidence>
<dbReference type="PANTHER" id="PTHR11933:SF5">
    <property type="entry name" value="MITOCHONDRIAL TRNA-SPECIFIC 2-THIOURIDYLASE 1"/>
    <property type="match status" value="1"/>
</dbReference>
<evidence type="ECO:0000256" key="5">
    <source>
        <dbReference type="ARBA" id="ARBA00022840"/>
    </source>
</evidence>
<dbReference type="GO" id="GO:0032259">
    <property type="term" value="P:methylation"/>
    <property type="evidence" value="ECO:0007669"/>
    <property type="project" value="UniProtKB-KW"/>
</dbReference>
<comment type="subcellular location">
    <subcellularLocation>
        <location evidence="9">Cytoplasm</location>
    </subcellularLocation>
</comment>
<accession>A0A1W1X526</accession>
<evidence type="ECO:0000256" key="4">
    <source>
        <dbReference type="ARBA" id="ARBA00022741"/>
    </source>
</evidence>